<gene>
    <name evidence="2" type="ORF">PHMEG_00014093</name>
</gene>
<organism evidence="2 3">
    <name type="scientific">Phytophthora megakarya</name>
    <dbReference type="NCBI Taxonomy" id="4795"/>
    <lineage>
        <taxon>Eukaryota</taxon>
        <taxon>Sar</taxon>
        <taxon>Stramenopiles</taxon>
        <taxon>Oomycota</taxon>
        <taxon>Peronosporomycetes</taxon>
        <taxon>Peronosporales</taxon>
        <taxon>Peronosporaceae</taxon>
        <taxon>Phytophthora</taxon>
    </lineage>
</organism>
<proteinExistence type="predicted"/>
<dbReference type="EMBL" id="NBNE01001774">
    <property type="protein sequence ID" value="OWZ12701.1"/>
    <property type="molecule type" value="Genomic_DNA"/>
</dbReference>
<protein>
    <recommendedName>
        <fullName evidence="1">DDE-1 domain-containing protein</fullName>
    </recommendedName>
</protein>
<feature type="domain" description="DDE-1" evidence="1">
    <location>
        <begin position="17"/>
        <end position="91"/>
    </location>
</feature>
<name>A0A225W4N3_9STRA</name>
<dbReference type="GO" id="GO:0003676">
    <property type="term" value="F:nucleic acid binding"/>
    <property type="evidence" value="ECO:0007669"/>
    <property type="project" value="InterPro"/>
</dbReference>
<evidence type="ECO:0000313" key="3">
    <source>
        <dbReference type="Proteomes" id="UP000198211"/>
    </source>
</evidence>
<dbReference type="OrthoDB" id="128940at2759"/>
<dbReference type="InterPro" id="IPR004875">
    <property type="entry name" value="DDE_SF_endonuclease_dom"/>
</dbReference>
<evidence type="ECO:0000259" key="1">
    <source>
        <dbReference type="Pfam" id="PF03184"/>
    </source>
</evidence>
<evidence type="ECO:0000313" key="2">
    <source>
        <dbReference type="EMBL" id="OWZ12701.1"/>
    </source>
</evidence>
<dbReference type="Proteomes" id="UP000198211">
    <property type="component" value="Unassembled WGS sequence"/>
</dbReference>
<comment type="caution">
    <text evidence="2">The sequence shown here is derived from an EMBL/GenBank/DDBJ whole genome shotgun (WGS) entry which is preliminary data.</text>
</comment>
<dbReference type="STRING" id="4795.A0A225W4N3"/>
<sequence length="112" mass="13087">MWMKGTFHRSNWIYPPSILILDGHFSHHSQRSVEFGTTNEVGHFLLPSHTSHFLQLQDVGVFSHFKRLYEKELADFPLHNNMALPNKAKKVKNHTQSISASFSEKKYRCQFS</sequence>
<accession>A0A225W4N3</accession>
<dbReference type="AlphaFoldDB" id="A0A225W4N3"/>
<reference evidence="3" key="1">
    <citation type="submission" date="2017-03" db="EMBL/GenBank/DDBJ databases">
        <title>Phytopthora megakarya and P. palmivora, two closely related causual agents of cacao black pod achieved similar genome size and gene model numbers by different mechanisms.</title>
        <authorList>
            <person name="Ali S."/>
            <person name="Shao J."/>
            <person name="Larry D.J."/>
            <person name="Kronmiller B."/>
            <person name="Shen D."/>
            <person name="Strem M.D."/>
            <person name="Melnick R.L."/>
            <person name="Guiltinan M.J."/>
            <person name="Tyler B.M."/>
            <person name="Meinhardt L.W."/>
            <person name="Bailey B.A."/>
        </authorList>
    </citation>
    <scope>NUCLEOTIDE SEQUENCE [LARGE SCALE GENOMIC DNA]</scope>
    <source>
        <strain evidence="3">zdho120</strain>
    </source>
</reference>
<keyword evidence="3" id="KW-1185">Reference proteome</keyword>
<dbReference type="Pfam" id="PF03184">
    <property type="entry name" value="DDE_1"/>
    <property type="match status" value="1"/>
</dbReference>